<reference evidence="2 3" key="1">
    <citation type="submission" date="2023-01" db="EMBL/GenBank/DDBJ databases">
        <authorList>
            <person name="Whitehead M."/>
        </authorList>
    </citation>
    <scope>NUCLEOTIDE SEQUENCE [LARGE SCALE GENOMIC DNA]</scope>
</reference>
<feature type="compositionally biased region" description="Basic residues" evidence="1">
    <location>
        <begin position="92"/>
        <end position="102"/>
    </location>
</feature>
<protein>
    <submittedName>
        <fullName evidence="2">Uncharacterized protein</fullName>
    </submittedName>
</protein>
<name>A0AAV0X5E3_9HEMI</name>
<dbReference type="AlphaFoldDB" id="A0AAV0X5E3"/>
<feature type="compositionally biased region" description="Basic and acidic residues" evidence="1">
    <location>
        <begin position="24"/>
        <end position="33"/>
    </location>
</feature>
<dbReference type="EMBL" id="CARXXK010000003">
    <property type="protein sequence ID" value="CAI6363455.1"/>
    <property type="molecule type" value="Genomic_DNA"/>
</dbReference>
<evidence type="ECO:0000313" key="3">
    <source>
        <dbReference type="Proteomes" id="UP001160148"/>
    </source>
</evidence>
<feature type="compositionally biased region" description="Polar residues" evidence="1">
    <location>
        <begin position="58"/>
        <end position="84"/>
    </location>
</feature>
<feature type="region of interest" description="Disordered" evidence="1">
    <location>
        <begin position="22"/>
        <end position="110"/>
    </location>
</feature>
<accession>A0AAV0X5E3</accession>
<dbReference type="Proteomes" id="UP001160148">
    <property type="component" value="Unassembled WGS sequence"/>
</dbReference>
<comment type="caution">
    <text evidence="2">The sequence shown here is derived from an EMBL/GenBank/DDBJ whole genome shotgun (WGS) entry which is preliminary data.</text>
</comment>
<evidence type="ECO:0000256" key="1">
    <source>
        <dbReference type="SAM" id="MobiDB-lite"/>
    </source>
</evidence>
<proteinExistence type="predicted"/>
<organism evidence="2 3">
    <name type="scientific">Macrosiphum euphorbiae</name>
    <name type="common">potato aphid</name>
    <dbReference type="NCBI Taxonomy" id="13131"/>
    <lineage>
        <taxon>Eukaryota</taxon>
        <taxon>Metazoa</taxon>
        <taxon>Ecdysozoa</taxon>
        <taxon>Arthropoda</taxon>
        <taxon>Hexapoda</taxon>
        <taxon>Insecta</taxon>
        <taxon>Pterygota</taxon>
        <taxon>Neoptera</taxon>
        <taxon>Paraneoptera</taxon>
        <taxon>Hemiptera</taxon>
        <taxon>Sternorrhyncha</taxon>
        <taxon>Aphidomorpha</taxon>
        <taxon>Aphidoidea</taxon>
        <taxon>Aphididae</taxon>
        <taxon>Macrosiphini</taxon>
        <taxon>Macrosiphum</taxon>
    </lineage>
</organism>
<sequence length="110" mass="12638">MLSKSQIPLHKVHQRSVNNFIKQQEIKPTHDQIQKQIVTTTRLDKPPPKKRGRKPQIDVQNGKQESSSSRNKTFQKVAISNTSIKEAEPPAKRTRISLRLRGCKNDSMNK</sequence>
<keyword evidence="3" id="KW-1185">Reference proteome</keyword>
<evidence type="ECO:0000313" key="2">
    <source>
        <dbReference type="EMBL" id="CAI6363455.1"/>
    </source>
</evidence>
<gene>
    <name evidence="2" type="ORF">MEUPH1_LOCUS18400</name>
</gene>